<evidence type="ECO:0000259" key="2">
    <source>
        <dbReference type="Pfam" id="PF12804"/>
    </source>
</evidence>
<name>A0A1R3TM80_9HYPH</name>
<proteinExistence type="predicted"/>
<feature type="domain" description="MobA-like NTP transferase" evidence="2">
    <location>
        <begin position="6"/>
        <end position="168"/>
    </location>
</feature>
<accession>A0A2S4EDV9</accession>
<reference evidence="5" key="1">
    <citation type="submission" date="2016-10" db="EMBL/GenBank/DDBJ databases">
        <authorList>
            <person name="de Groot N.N."/>
        </authorList>
    </citation>
    <scope>NUCLEOTIDE SEQUENCE [LARGE SCALE GENOMIC DNA]</scope>
    <source>
        <strain evidence="5">DSM25559</strain>
    </source>
</reference>
<dbReference type="PANTHER" id="PTHR43777">
    <property type="entry name" value="MOLYBDENUM COFACTOR CYTIDYLYLTRANSFERASE"/>
    <property type="match status" value="1"/>
</dbReference>
<dbReference type="Gene3D" id="3.90.550.10">
    <property type="entry name" value="Spore Coat Polysaccharide Biosynthesis Protein SpsA, Chain A"/>
    <property type="match status" value="1"/>
</dbReference>
<evidence type="ECO:0000313" key="8">
    <source>
        <dbReference type="Proteomes" id="UP001277561"/>
    </source>
</evidence>
<dbReference type="EMBL" id="FMUE01000005">
    <property type="protein sequence ID" value="SCX23194.1"/>
    <property type="molecule type" value="Genomic_DNA"/>
</dbReference>
<evidence type="ECO:0000256" key="1">
    <source>
        <dbReference type="ARBA" id="ARBA00022842"/>
    </source>
</evidence>
<keyword evidence="1" id="KW-0460">Magnesium</keyword>
<dbReference type="RefSeq" id="WP_077103243.1">
    <property type="nucleotide sequence ID" value="NZ_CP133552.1"/>
</dbReference>
<dbReference type="GeneID" id="86879826"/>
<evidence type="ECO:0000313" key="3">
    <source>
        <dbReference type="EMBL" id="MDX8332226.1"/>
    </source>
</evidence>
<reference evidence="4 7" key="3">
    <citation type="journal article" date="2018" name="Syst. Appl. Microbiol.">
        <title>Agrobacterium rosae sp. nov., isolated from galls on different agricultural crops.</title>
        <authorList>
            <person name="Kuzmanovic N."/>
            <person name="Pulawska J."/>
            <person name="Smalla K."/>
            <person name="Nesme X."/>
        </authorList>
    </citation>
    <scope>NUCLEOTIDE SEQUENCE [LARGE SCALE GENOMIC DNA]</scope>
    <source>
        <strain evidence="4 7">NCPPB 1650</strain>
    </source>
</reference>
<dbReference type="EMBL" id="NXEJ01000005">
    <property type="protein sequence ID" value="POO51946.1"/>
    <property type="molecule type" value="Genomic_DNA"/>
</dbReference>
<evidence type="ECO:0000313" key="7">
    <source>
        <dbReference type="Proteomes" id="UP000237447"/>
    </source>
</evidence>
<dbReference type="InterPro" id="IPR025877">
    <property type="entry name" value="MobA-like_NTP_Trfase"/>
</dbReference>
<evidence type="ECO:0000313" key="6">
    <source>
        <dbReference type="Proteomes" id="UP000187891"/>
    </source>
</evidence>
<gene>
    <name evidence="5" type="primary">pucB</name>
    <name evidence="4" type="ORF">CPJ18_10780</name>
    <name evidence="5" type="ORF">DSM25559_2341</name>
    <name evidence="3" type="ORF">RMS29_23715</name>
</gene>
<evidence type="ECO:0000313" key="4">
    <source>
        <dbReference type="EMBL" id="POO51946.1"/>
    </source>
</evidence>
<dbReference type="GO" id="GO:0016779">
    <property type="term" value="F:nucleotidyltransferase activity"/>
    <property type="evidence" value="ECO:0007669"/>
    <property type="project" value="UniProtKB-ARBA"/>
</dbReference>
<evidence type="ECO:0000313" key="5">
    <source>
        <dbReference type="EMBL" id="SCX23194.1"/>
    </source>
</evidence>
<dbReference type="InterPro" id="IPR029044">
    <property type="entry name" value="Nucleotide-diphossugar_trans"/>
</dbReference>
<protein>
    <submittedName>
        <fullName evidence="3">Nucleotidyltransferase family protein</fullName>
    </submittedName>
    <submittedName>
        <fullName evidence="5">Purine catabolism protein PucB</fullName>
    </submittedName>
</protein>
<dbReference type="AlphaFoldDB" id="A0A1R3TM80"/>
<keyword evidence="8" id="KW-1185">Reference proteome</keyword>
<dbReference type="Proteomes" id="UP000237447">
    <property type="component" value="Unassembled WGS sequence"/>
</dbReference>
<sequence>MNVAIILLAAGKSSRTSKGGFHKLLAEFDGIPLLQQMATVAMESDASSVTVVLGHRHEELRNVLSGIDVETVVNPDYALGMSSSLAAGLATTKVQDADGVMIMLADMPGITSEHLNEMIFTFKKSGGTAITRAVANGSPGNPVILPRSLREAVSQIKGDVGARDVIKSSGLPIINVEIGHAAEIDVDTPEAIAAAGGMSPGASRGPL</sequence>
<dbReference type="SUPFAM" id="SSF53448">
    <property type="entry name" value="Nucleotide-diphospho-sugar transferases"/>
    <property type="match status" value="1"/>
</dbReference>
<dbReference type="Pfam" id="PF12804">
    <property type="entry name" value="NTP_transf_3"/>
    <property type="match status" value="1"/>
</dbReference>
<dbReference type="PANTHER" id="PTHR43777:SF1">
    <property type="entry name" value="MOLYBDENUM COFACTOR CYTIDYLYLTRANSFERASE"/>
    <property type="match status" value="1"/>
</dbReference>
<reference evidence="3 8" key="4">
    <citation type="journal article" date="2023" name="Phytobiomes J">
        <title>Deciphering the key players within the bacterial microbiota associated with aerial crown gall tumors on rhododendron: Insights into the gallobiome.</title>
        <authorList>
            <person name="Kuzmanovic N."/>
            <person name="Nesme J."/>
            <person name="Wolf J."/>
            <person name="Neumann-Schaal M."/>
            <person name="Petersen J."/>
            <person name="Fernandez-Gnecco G."/>
            <person name="Sproeer C."/>
            <person name="Bunk B."/>
            <person name="Overmann J."/>
            <person name="Sorensen S.J."/>
            <person name="Idczak E."/>
            <person name="Smalla K."/>
        </authorList>
    </citation>
    <scope>NUCLEOTIDE SEQUENCE [LARGE SCALE GENOMIC DNA]</scope>
    <source>
        <strain evidence="8">rho-14.1</strain>
        <strain evidence="3">Rho-14.1</strain>
    </source>
</reference>
<accession>A0A1R3TM80</accession>
<dbReference type="STRING" id="1907666.DSM25559_2341"/>
<organism evidence="5 6">
    <name type="scientific">Agrobacterium rosae</name>
    <dbReference type="NCBI Taxonomy" id="1972867"/>
    <lineage>
        <taxon>Bacteria</taxon>
        <taxon>Pseudomonadati</taxon>
        <taxon>Pseudomonadota</taxon>
        <taxon>Alphaproteobacteria</taxon>
        <taxon>Hyphomicrobiales</taxon>
        <taxon>Rhizobiaceae</taxon>
        <taxon>Rhizobium/Agrobacterium group</taxon>
        <taxon>Agrobacterium</taxon>
    </lineage>
</organism>
<dbReference type="Proteomes" id="UP001277561">
    <property type="component" value="Unassembled WGS sequence"/>
</dbReference>
<dbReference type="CDD" id="cd04182">
    <property type="entry name" value="GT_2_like_f"/>
    <property type="match status" value="1"/>
</dbReference>
<dbReference type="EMBL" id="JAVRAD010000015">
    <property type="protein sequence ID" value="MDX8332226.1"/>
    <property type="molecule type" value="Genomic_DNA"/>
</dbReference>
<reference evidence="6" key="2">
    <citation type="submission" date="2016-10" db="EMBL/GenBank/DDBJ databases">
        <authorList>
            <person name="Wibberg D."/>
        </authorList>
    </citation>
    <scope>NUCLEOTIDE SEQUENCE [LARGE SCALE GENOMIC DNA]</scope>
</reference>
<dbReference type="Proteomes" id="UP000187891">
    <property type="component" value="Unassembled WGS sequence"/>
</dbReference>